<keyword evidence="3" id="KW-0808">Transferase</keyword>
<protein>
    <recommendedName>
        <fullName evidence="6">Small RNA 2'-O-methyltransferase</fullName>
    </recommendedName>
</protein>
<organism evidence="4 5">
    <name type="scientific">Stephanodiscus triporus</name>
    <dbReference type="NCBI Taxonomy" id="2934178"/>
    <lineage>
        <taxon>Eukaryota</taxon>
        <taxon>Sar</taxon>
        <taxon>Stramenopiles</taxon>
        <taxon>Ochrophyta</taxon>
        <taxon>Bacillariophyta</taxon>
        <taxon>Coscinodiscophyceae</taxon>
        <taxon>Thalassiosirophycidae</taxon>
        <taxon>Stephanodiscales</taxon>
        <taxon>Stephanodiscaceae</taxon>
        <taxon>Stephanodiscus</taxon>
    </lineage>
</organism>
<dbReference type="Proteomes" id="UP001530315">
    <property type="component" value="Unassembled WGS sequence"/>
</dbReference>
<keyword evidence="2" id="KW-0489">Methyltransferase</keyword>
<evidence type="ECO:0008006" key="6">
    <source>
        <dbReference type="Google" id="ProtNLM"/>
    </source>
</evidence>
<evidence type="ECO:0000313" key="4">
    <source>
        <dbReference type="EMBL" id="KAL3777550.1"/>
    </source>
</evidence>
<dbReference type="AlphaFoldDB" id="A0ABD3NNB8"/>
<gene>
    <name evidence="4" type="ORF">ACHAW5_010808</name>
</gene>
<keyword evidence="5" id="KW-1185">Reference proteome</keyword>
<dbReference type="Gene3D" id="3.40.50.150">
    <property type="entry name" value="Vaccinia Virus protein VP39"/>
    <property type="match status" value="1"/>
</dbReference>
<reference evidence="4 5" key="1">
    <citation type="submission" date="2024-10" db="EMBL/GenBank/DDBJ databases">
        <title>Updated reference genomes for cyclostephanoid diatoms.</title>
        <authorList>
            <person name="Roberts W.R."/>
            <person name="Alverson A.J."/>
        </authorList>
    </citation>
    <scope>NUCLEOTIDE SEQUENCE [LARGE SCALE GENOMIC DNA]</scope>
    <source>
        <strain evidence="4 5">AJA276-08</strain>
    </source>
</reference>
<sequence length="473" mass="53257">MSDGALDCWSSSTEAPFEWLTNFRSLRHLVLPSRVAFGHSSSSSSPSKKHNDAKLFERRPTTVQQLSLNALHVGCGTSAVGESLLCLRERTSSHGVLRYGNVINVDNDVRALEKMQRRWEGRQAHRENDRTGAASDRNEGMMGNMEWKCLDFNSDESCMSAMEGVYRRLMRHTPATCDEAGGCFDLVLDKSTLDCLLCSETTVVARFLCHVYRALRVPPPPPSNSNRDIGASSEYSWGGVYVLVSFHPAEFVENLLKRLPGADWHVEHEVIQREVGDITLENGVCAADEVDHDSNNSTEKATTFTSSSAWSSGSFQPDENYRRTVNVFTCRRCCAQSTKDEASLLPVYVLDREQVRMHIERTCDEWYQDTNPMVTSEREEQLRVAFSCATASKMNVTDDDRGENYADLSCANVTLDLRTCYDIIFTEAEKEHLAYEHFLEDWCAYCCRGDGDDSTHQTGMTVAIALDFLKEMQ</sequence>
<dbReference type="InterPro" id="IPR051419">
    <property type="entry name" value="Lys/N-term_MeTrsfase_sf"/>
</dbReference>
<proteinExistence type="inferred from homology"/>
<dbReference type="InterPro" id="IPR029063">
    <property type="entry name" value="SAM-dependent_MTases_sf"/>
</dbReference>
<dbReference type="PANTHER" id="PTHR12176:SF84">
    <property type="entry name" value="METHYLTRANSFERASE DOMAIN-CONTAINING PROTEIN"/>
    <property type="match status" value="1"/>
</dbReference>
<dbReference type="PANTHER" id="PTHR12176">
    <property type="entry name" value="SAM-DEPENDENT METHYLTRANSFERASE SUPERFAMILY PROTEIN"/>
    <property type="match status" value="1"/>
</dbReference>
<comment type="similarity">
    <text evidence="1">Belongs to the methyltransferase superfamily.</text>
</comment>
<dbReference type="EMBL" id="JALLAZ020001280">
    <property type="protein sequence ID" value="KAL3777550.1"/>
    <property type="molecule type" value="Genomic_DNA"/>
</dbReference>
<dbReference type="GO" id="GO:0032259">
    <property type="term" value="P:methylation"/>
    <property type="evidence" value="ECO:0007669"/>
    <property type="project" value="UniProtKB-KW"/>
</dbReference>
<evidence type="ECO:0000313" key="5">
    <source>
        <dbReference type="Proteomes" id="UP001530315"/>
    </source>
</evidence>
<accession>A0ABD3NNB8</accession>
<dbReference type="GO" id="GO:0008168">
    <property type="term" value="F:methyltransferase activity"/>
    <property type="evidence" value="ECO:0007669"/>
    <property type="project" value="UniProtKB-KW"/>
</dbReference>
<comment type="caution">
    <text evidence="4">The sequence shown here is derived from an EMBL/GenBank/DDBJ whole genome shotgun (WGS) entry which is preliminary data.</text>
</comment>
<name>A0ABD3NNB8_9STRA</name>
<evidence type="ECO:0000256" key="3">
    <source>
        <dbReference type="ARBA" id="ARBA00022679"/>
    </source>
</evidence>
<evidence type="ECO:0000256" key="2">
    <source>
        <dbReference type="ARBA" id="ARBA00022603"/>
    </source>
</evidence>
<evidence type="ECO:0000256" key="1">
    <source>
        <dbReference type="ARBA" id="ARBA00008361"/>
    </source>
</evidence>